<accession>A0A2N0ZHF0</accession>
<comment type="caution">
    <text evidence="3">The sequence shown here is derived from an EMBL/GenBank/DDBJ whole genome shotgun (WGS) entry which is preliminary data.</text>
</comment>
<proteinExistence type="inferred from homology"/>
<dbReference type="HAMAP" id="MF_00489">
    <property type="entry name" value="UPF0178"/>
    <property type="match status" value="1"/>
</dbReference>
<sequence>MIDADSCPVKSEIVEIAKAFSVQYLFVASYAHMKNDRNDDEWKFVDSSKEAVDLYIQNHVRSRDIVVTQDIGLASTLLLDDVYVLSPKGNLYEESEIRTALDMRYLSAKARRRGIYGKGPKPYTAKDRQRFIDQLTKILSKFEGI</sequence>
<name>A0A2N0ZHF0_9BACI</name>
<dbReference type="InterPro" id="IPR003791">
    <property type="entry name" value="UPF0178"/>
</dbReference>
<dbReference type="Proteomes" id="UP000233343">
    <property type="component" value="Unassembled WGS sequence"/>
</dbReference>
<dbReference type="PANTHER" id="PTHR35146">
    <property type="entry name" value="UPF0178 PROTEIN YAII"/>
    <property type="match status" value="1"/>
</dbReference>
<keyword evidence="4" id="KW-1185">Reference proteome</keyword>
<protein>
    <recommendedName>
        <fullName evidence="2">UPF0178 protein CWS20_11305</fullName>
    </recommendedName>
</protein>
<dbReference type="EMBL" id="PISD01000021">
    <property type="protein sequence ID" value="PKG28932.1"/>
    <property type="molecule type" value="Genomic_DNA"/>
</dbReference>
<organism evidence="3 4">
    <name type="scientific">Cytobacillus horneckiae</name>
    <dbReference type="NCBI Taxonomy" id="549687"/>
    <lineage>
        <taxon>Bacteria</taxon>
        <taxon>Bacillati</taxon>
        <taxon>Bacillota</taxon>
        <taxon>Bacilli</taxon>
        <taxon>Bacillales</taxon>
        <taxon>Bacillaceae</taxon>
        <taxon>Cytobacillus</taxon>
    </lineage>
</organism>
<evidence type="ECO:0000256" key="2">
    <source>
        <dbReference type="HAMAP-Rule" id="MF_00489"/>
    </source>
</evidence>
<dbReference type="Pfam" id="PF02639">
    <property type="entry name" value="DUF188"/>
    <property type="match status" value="1"/>
</dbReference>
<dbReference type="AlphaFoldDB" id="A0A2N0ZHF0"/>
<dbReference type="PANTHER" id="PTHR35146:SF1">
    <property type="entry name" value="UPF0178 PROTEIN YAII"/>
    <property type="match status" value="1"/>
</dbReference>
<evidence type="ECO:0000313" key="3">
    <source>
        <dbReference type="EMBL" id="PKG28932.1"/>
    </source>
</evidence>
<comment type="similarity">
    <text evidence="1 2">Belongs to the UPF0178 family.</text>
</comment>
<gene>
    <name evidence="3" type="ORF">CWS20_11305</name>
</gene>
<evidence type="ECO:0000256" key="1">
    <source>
        <dbReference type="ARBA" id="ARBA00008522"/>
    </source>
</evidence>
<evidence type="ECO:0000313" key="4">
    <source>
        <dbReference type="Proteomes" id="UP000233343"/>
    </source>
</evidence>
<reference evidence="3 4" key="1">
    <citation type="journal article" date="2010" name="Int. J. Syst. Evol. Microbiol.">
        <title>Bacillus horneckiae sp. nov., isolated from a spacecraft-assembly clean room.</title>
        <authorList>
            <person name="Vaishampayan P."/>
            <person name="Probst A."/>
            <person name="Krishnamurthi S."/>
            <person name="Ghosh S."/>
            <person name="Osman S."/>
            <person name="McDowall A."/>
            <person name="Ruckmani A."/>
            <person name="Mayilraj S."/>
            <person name="Venkateswaran K."/>
        </authorList>
    </citation>
    <scope>NUCLEOTIDE SEQUENCE [LARGE SCALE GENOMIC DNA]</scope>
    <source>
        <strain evidence="4">1PO1SC</strain>
    </source>
</reference>